<gene>
    <name evidence="5" type="ORF">B0X71_09180</name>
</gene>
<dbReference type="Proteomes" id="UP000188184">
    <property type="component" value="Chromosome"/>
</dbReference>
<name>A0A1Q2KYK7_9BACL</name>
<dbReference type="RefSeq" id="WP_077589119.1">
    <property type="nucleotide sequence ID" value="NZ_CP019640.1"/>
</dbReference>
<dbReference type="InterPro" id="IPR017969">
    <property type="entry name" value="Heavy-metal-associated_CS"/>
</dbReference>
<keyword evidence="6" id="KW-1185">Reference proteome</keyword>
<sequence length="68" mass="7401">MEQTTLKIEGMTCSHCESAVDGALRNLQGVQDVQVNVAKGIAEVAYNHSEVTTESMKEAVEEQGYDVK</sequence>
<dbReference type="GO" id="GO:0046872">
    <property type="term" value="F:metal ion binding"/>
    <property type="evidence" value="ECO:0007669"/>
    <property type="project" value="UniProtKB-KW"/>
</dbReference>
<dbReference type="KEGG" id="pmar:B0X71_09180"/>
<dbReference type="PRINTS" id="PR00942">
    <property type="entry name" value="CUATPASEI"/>
</dbReference>
<evidence type="ECO:0000313" key="5">
    <source>
        <dbReference type="EMBL" id="AQQ53233.1"/>
    </source>
</evidence>
<evidence type="ECO:0000256" key="3">
    <source>
        <dbReference type="ARBA" id="ARBA00023008"/>
    </source>
</evidence>
<dbReference type="EMBL" id="CP019640">
    <property type="protein sequence ID" value="AQQ53233.1"/>
    <property type="molecule type" value="Genomic_DNA"/>
</dbReference>
<keyword evidence="2" id="KW-0479">Metal-binding</keyword>
<dbReference type="PANTHER" id="PTHR46594">
    <property type="entry name" value="P-TYPE CATION-TRANSPORTING ATPASE"/>
    <property type="match status" value="1"/>
</dbReference>
<dbReference type="AlphaFoldDB" id="A0A1Q2KYK7"/>
<dbReference type="PROSITE" id="PS50846">
    <property type="entry name" value="HMA_2"/>
    <property type="match status" value="1"/>
</dbReference>
<dbReference type="OrthoDB" id="9813965at2"/>
<dbReference type="InterPro" id="IPR006121">
    <property type="entry name" value="HMA_dom"/>
</dbReference>
<evidence type="ECO:0000256" key="2">
    <source>
        <dbReference type="ARBA" id="ARBA00022723"/>
    </source>
</evidence>
<dbReference type="Pfam" id="PF00403">
    <property type="entry name" value="HMA"/>
    <property type="match status" value="1"/>
</dbReference>
<evidence type="ECO:0000256" key="1">
    <source>
        <dbReference type="ARBA" id="ARBA00015313"/>
    </source>
</evidence>
<accession>A0A1Q2KYK7</accession>
<dbReference type="NCBIfam" id="NF033795">
    <property type="entry name" value="chaper_CopZ_Bs"/>
    <property type="match status" value="1"/>
</dbReference>
<dbReference type="CDD" id="cd00371">
    <property type="entry name" value="HMA"/>
    <property type="match status" value="1"/>
</dbReference>
<dbReference type="SUPFAM" id="SSF55008">
    <property type="entry name" value="HMA, heavy metal-associated domain"/>
    <property type="match status" value="1"/>
</dbReference>
<reference evidence="5 6" key="1">
    <citation type="submission" date="2017-02" db="EMBL/GenBank/DDBJ databases">
        <title>The complete genomic sequence of a novel cold adapted crude oil-degrading bacterium Planococcus qaidamina Y42.</title>
        <authorList>
            <person name="Yang R."/>
        </authorList>
    </citation>
    <scope>NUCLEOTIDE SEQUENCE [LARGE SCALE GENOMIC DNA]</scope>
    <source>
        <strain evidence="5 6">Y42</strain>
    </source>
</reference>
<keyword evidence="3" id="KW-0186">Copper</keyword>
<dbReference type="InterPro" id="IPR036163">
    <property type="entry name" value="HMA_dom_sf"/>
</dbReference>
<proteinExistence type="predicted"/>
<evidence type="ECO:0000313" key="6">
    <source>
        <dbReference type="Proteomes" id="UP000188184"/>
    </source>
</evidence>
<dbReference type="Gene3D" id="3.30.70.100">
    <property type="match status" value="1"/>
</dbReference>
<dbReference type="PANTHER" id="PTHR46594:SF4">
    <property type="entry name" value="P-TYPE CATION-TRANSPORTING ATPASE"/>
    <property type="match status" value="1"/>
</dbReference>
<dbReference type="PROSITE" id="PS01047">
    <property type="entry name" value="HMA_1"/>
    <property type="match status" value="1"/>
</dbReference>
<dbReference type="FunFam" id="3.30.70.100:FF:000005">
    <property type="entry name" value="Copper-exporting P-type ATPase A"/>
    <property type="match status" value="1"/>
</dbReference>
<dbReference type="InterPro" id="IPR049740">
    <property type="entry name" value="CopZ"/>
</dbReference>
<evidence type="ECO:0000259" key="4">
    <source>
        <dbReference type="PROSITE" id="PS50846"/>
    </source>
</evidence>
<protein>
    <recommendedName>
        <fullName evidence="1">Copper chaperone CopZ</fullName>
    </recommendedName>
</protein>
<feature type="domain" description="HMA" evidence="4">
    <location>
        <begin position="2"/>
        <end position="68"/>
    </location>
</feature>
<organism evidence="5 6">
    <name type="scientific">Planococcus lenghuensis</name>
    <dbReference type="NCBI Taxonomy" id="2213202"/>
    <lineage>
        <taxon>Bacteria</taxon>
        <taxon>Bacillati</taxon>
        <taxon>Bacillota</taxon>
        <taxon>Bacilli</taxon>
        <taxon>Bacillales</taxon>
        <taxon>Caryophanaceae</taxon>
        <taxon>Planococcus</taxon>
    </lineage>
</organism>